<keyword evidence="6" id="KW-0238">DNA-binding</keyword>
<accession>A0A191ULY7</accession>
<evidence type="ECO:0000256" key="6">
    <source>
        <dbReference type="ARBA" id="ARBA00023125"/>
    </source>
</evidence>
<keyword evidence="4" id="KW-1194">Viral DNA replication</keyword>
<keyword evidence="3" id="KW-0235">DNA replication</keyword>
<keyword evidence="5" id="KW-0190">Covalent protein-DNA linkage</keyword>
<keyword evidence="2" id="KW-1048">Host nucleus</keyword>
<evidence type="ECO:0000313" key="9">
    <source>
        <dbReference type="Proteomes" id="UP000160120"/>
    </source>
</evidence>
<dbReference type="Pfam" id="PF02459">
    <property type="entry name" value="Adeno_terminal"/>
    <property type="match status" value="1"/>
</dbReference>
<dbReference type="GO" id="GO:0003677">
    <property type="term" value="F:DNA binding"/>
    <property type="evidence" value="ECO:0007669"/>
    <property type="project" value="UniProtKB-KW"/>
</dbReference>
<evidence type="ECO:0000256" key="3">
    <source>
        <dbReference type="ARBA" id="ARBA00022705"/>
    </source>
</evidence>
<evidence type="ECO:0000256" key="2">
    <source>
        <dbReference type="ARBA" id="ARBA00022562"/>
    </source>
</evidence>
<dbReference type="GO" id="GO:0006260">
    <property type="term" value="P:DNA replication"/>
    <property type="evidence" value="ECO:0007669"/>
    <property type="project" value="UniProtKB-KW"/>
</dbReference>
<evidence type="ECO:0000256" key="1">
    <source>
        <dbReference type="ARBA" id="ARBA00022553"/>
    </source>
</evidence>
<feature type="region of interest" description="Disordered" evidence="7">
    <location>
        <begin position="402"/>
        <end position="432"/>
    </location>
</feature>
<sequence>MAAYRVFAELTGQSLNTVRFCQPVIASDFPMVRHQPALVNPNSVALVSRLYDYRLMQLRDLSPGGPNVAAYPYHRLPPPHLLLGYQYMHRALNDYFFENRVFMQLGYESPPAQRPRRLFWTCLTDCSYSVNVGAYMRFLDLDNFHDSFQQMHNAVLMDRIASDMAHVHLRGRGVDVARSGDVVGGGDDLAAAAAVGEDDGDDAAAAAAAAARSHLSGSGAAGLQNDILLRAASRDDAVLLEAIRRLRVALCHYLFCYARERFNTENTYRFLPGSDVFGEENWLTLFTDAFAELDTQSLLRQAALDPRDHHAEEPAETMARCFVSTLATGQDYDAESRGRGGFSGGAIVLRNRRVTDRRGLRPRDRTGRAITASQVRRVRRRAVREFIDRLPRVIRRRRVPRPEPAVEEEEPMVEEGVEEEPVPPPPEAEEEEEETLLDEVIRTVLEAIDALQEELTGAARRHELFRFTNDFYRLLLQTRDADIALVTESFLRKWVLYFFLAEHVASTLYYLYTHFISNREFRRYVDVTTLQVLLVGWDVNAEPVFKRIWSEQSNPATIFETLWSRILRDFLMMVERTGQFEGMDEADQQLFLSDIQYRDRSGDIEEVLKQLNLSEEFIDSIDISFRIKFRGIVAINTNDDITANLRRVLRDREQDIAVARHAAAAAGPALAAPPHRLRR</sequence>
<proteinExistence type="predicted"/>
<keyword evidence="1" id="KW-0597">Phosphoprotein</keyword>
<evidence type="ECO:0000256" key="7">
    <source>
        <dbReference type="SAM" id="MobiDB-lite"/>
    </source>
</evidence>
<evidence type="ECO:0000313" key="8">
    <source>
        <dbReference type="EMBL" id="ANJ02522.1"/>
    </source>
</evidence>
<reference evidence="8 9" key="1">
    <citation type="journal article" date="2016" name="J. Gen. Virol.">
        <title>Genetic diversity of species Fowl aviadenovirus D and Fowl aviadenovirus E.</title>
        <authorList>
            <person name="Marek A."/>
            <person name="Kajan G.L."/>
            <person name="Kosiol C."/>
            <person name="Benko M."/>
            <person name="Schachner A."/>
            <person name="Hess M."/>
        </authorList>
    </citation>
    <scope>NUCLEOTIDE SEQUENCE [LARGE SCALE GENOMIC DNA]</scope>
    <source>
        <strain evidence="8">TR59</strain>
    </source>
</reference>
<evidence type="ECO:0000256" key="4">
    <source>
        <dbReference type="ARBA" id="ARBA00023109"/>
    </source>
</evidence>
<dbReference type="EMBL" id="KT862810">
    <property type="protein sequence ID" value="ANJ02522.1"/>
    <property type="molecule type" value="Genomic_DNA"/>
</dbReference>
<protein>
    <submittedName>
        <fullName evidence="8">Terminal protein pTP</fullName>
    </submittedName>
</protein>
<feature type="compositionally biased region" description="Acidic residues" evidence="7">
    <location>
        <begin position="405"/>
        <end position="432"/>
    </location>
</feature>
<dbReference type="Proteomes" id="UP000160120">
    <property type="component" value="Segment"/>
</dbReference>
<evidence type="ECO:0000256" key="5">
    <source>
        <dbReference type="ARBA" id="ARBA00023124"/>
    </source>
</evidence>
<dbReference type="InterPro" id="IPR003391">
    <property type="entry name" value="Adeno_preterminal"/>
</dbReference>
<dbReference type="GO" id="GO:0039693">
    <property type="term" value="P:viral DNA genome replication"/>
    <property type="evidence" value="ECO:0007669"/>
    <property type="project" value="UniProtKB-KW"/>
</dbReference>
<organism evidence="8 9">
    <name type="scientific">Fowl adenovirus 8a</name>
    <dbReference type="NCBI Taxonomy" id="586028"/>
    <lineage>
        <taxon>Viruses</taxon>
        <taxon>Varidnaviria</taxon>
        <taxon>Bamfordvirae</taxon>
        <taxon>Preplasmiviricota</taxon>
        <taxon>Polisuviricotina</taxon>
        <taxon>Pharingeaviricetes</taxon>
        <taxon>Rowavirales</taxon>
        <taxon>Adenoviridae</taxon>
        <taxon>Aviadenovirus</taxon>
        <taxon>Aviadenovirus hepatitidis</taxon>
        <taxon>Fowl aviadenovirus E</taxon>
    </lineage>
</organism>
<name>A0A191ULY7_9ADEN</name>